<evidence type="ECO:0000256" key="9">
    <source>
        <dbReference type="ARBA" id="ARBA00023134"/>
    </source>
</evidence>
<keyword evidence="12" id="KW-0460">Magnesium</keyword>
<evidence type="ECO:0000256" key="13">
    <source>
        <dbReference type="RuleBase" id="RU003925"/>
    </source>
</evidence>
<dbReference type="SUPFAM" id="SSF52540">
    <property type="entry name" value="P-loop containing nucleoside triphosphate hydrolases"/>
    <property type="match status" value="1"/>
</dbReference>
<keyword evidence="3" id="KW-0813">Transport</keyword>
<evidence type="ECO:0000256" key="3">
    <source>
        <dbReference type="ARBA" id="ARBA00022448"/>
    </source>
</evidence>
<keyword evidence="5 11" id="KW-0547">Nucleotide-binding</keyword>
<evidence type="ECO:0000256" key="10">
    <source>
        <dbReference type="ARBA" id="ARBA00023288"/>
    </source>
</evidence>
<dbReference type="PANTHER" id="PTHR11711">
    <property type="entry name" value="ADP RIBOSYLATION FACTOR-RELATED"/>
    <property type="match status" value="1"/>
</dbReference>
<dbReference type="GO" id="GO:0015031">
    <property type="term" value="P:protein transport"/>
    <property type="evidence" value="ECO:0007669"/>
    <property type="project" value="UniProtKB-KW"/>
</dbReference>
<keyword evidence="6" id="KW-0931">ER-Golgi transport</keyword>
<dbReference type="FunFam" id="3.40.50.300:FF:003500">
    <property type="entry name" value="ADP-ribosylation factor 1"/>
    <property type="match status" value="1"/>
</dbReference>
<keyword evidence="10" id="KW-0449">Lipoprotein</keyword>
<evidence type="ECO:0000256" key="5">
    <source>
        <dbReference type="ARBA" id="ARBA00022741"/>
    </source>
</evidence>
<comment type="caution">
    <text evidence="14">The sequence shown here is derived from an EMBL/GenBank/DDBJ whole genome shotgun (WGS) entry which is preliminary data.</text>
</comment>
<evidence type="ECO:0000256" key="7">
    <source>
        <dbReference type="ARBA" id="ARBA00022927"/>
    </source>
</evidence>
<dbReference type="Gene3D" id="3.40.50.300">
    <property type="entry name" value="P-loop containing nucleotide triphosphate hydrolases"/>
    <property type="match status" value="1"/>
</dbReference>
<evidence type="ECO:0000313" key="14">
    <source>
        <dbReference type="EMBL" id="KAI5440190.1"/>
    </source>
</evidence>
<accession>A0A9D4YMZ0</accession>
<evidence type="ECO:0000256" key="12">
    <source>
        <dbReference type="PIRSR" id="PIRSR606689-2"/>
    </source>
</evidence>
<gene>
    <name evidence="14" type="ORF">KIW84_025508</name>
</gene>
<dbReference type="SMART" id="SM00178">
    <property type="entry name" value="SAR"/>
    <property type="match status" value="1"/>
</dbReference>
<evidence type="ECO:0000313" key="15">
    <source>
        <dbReference type="Proteomes" id="UP001058974"/>
    </source>
</evidence>
<keyword evidence="9 11" id="KW-0342">GTP-binding</keyword>
<dbReference type="GO" id="GO:0005794">
    <property type="term" value="C:Golgi apparatus"/>
    <property type="evidence" value="ECO:0007669"/>
    <property type="project" value="UniProtKB-SubCell"/>
</dbReference>
<keyword evidence="8" id="KW-0333">Golgi apparatus</keyword>
<dbReference type="EMBL" id="JAMSHJ010000002">
    <property type="protein sequence ID" value="KAI5440190.1"/>
    <property type="molecule type" value="Genomic_DNA"/>
</dbReference>
<keyword evidence="7" id="KW-0653">Protein transport</keyword>
<dbReference type="GO" id="GO:0016004">
    <property type="term" value="F:phospholipase activator activity"/>
    <property type="evidence" value="ECO:0007669"/>
    <property type="project" value="UniProtKB-ARBA"/>
</dbReference>
<evidence type="ECO:0000256" key="11">
    <source>
        <dbReference type="PIRSR" id="PIRSR606689-1"/>
    </source>
</evidence>
<dbReference type="Gramene" id="Psat02G0550800-T1">
    <property type="protein sequence ID" value="KAI5440190.1"/>
    <property type="gene ID" value="KIW84_025508"/>
</dbReference>
<dbReference type="Proteomes" id="UP001058974">
    <property type="component" value="Chromosome 2"/>
</dbReference>
<comment type="subcellular location">
    <subcellularLocation>
        <location evidence="1">Golgi apparatus</location>
    </subcellularLocation>
</comment>
<dbReference type="NCBIfam" id="TIGR00231">
    <property type="entry name" value="small_GTP"/>
    <property type="match status" value="1"/>
</dbReference>
<feature type="binding site" evidence="11">
    <location>
        <begin position="94"/>
        <end position="101"/>
    </location>
    <ligand>
        <name>GTP</name>
        <dbReference type="ChEBI" id="CHEBI:37565"/>
    </ligand>
</feature>
<dbReference type="Pfam" id="PF00025">
    <property type="entry name" value="Arf"/>
    <property type="match status" value="1"/>
</dbReference>
<dbReference type="InterPro" id="IPR006689">
    <property type="entry name" value="Small_GTPase_ARF/SAR"/>
</dbReference>
<keyword evidence="12" id="KW-0479">Metal-binding</keyword>
<reference evidence="14 15" key="1">
    <citation type="journal article" date="2022" name="Nat. Genet.">
        <title>Improved pea reference genome and pan-genome highlight genomic features and evolutionary characteristics.</title>
        <authorList>
            <person name="Yang T."/>
            <person name="Liu R."/>
            <person name="Luo Y."/>
            <person name="Hu S."/>
            <person name="Wang D."/>
            <person name="Wang C."/>
            <person name="Pandey M.K."/>
            <person name="Ge S."/>
            <person name="Xu Q."/>
            <person name="Li N."/>
            <person name="Li G."/>
            <person name="Huang Y."/>
            <person name="Saxena R.K."/>
            <person name="Ji Y."/>
            <person name="Li M."/>
            <person name="Yan X."/>
            <person name="He Y."/>
            <person name="Liu Y."/>
            <person name="Wang X."/>
            <person name="Xiang C."/>
            <person name="Varshney R.K."/>
            <person name="Ding H."/>
            <person name="Gao S."/>
            <person name="Zong X."/>
        </authorList>
    </citation>
    <scope>NUCLEOTIDE SEQUENCE [LARGE SCALE GENOMIC DNA]</scope>
    <source>
        <strain evidence="14 15">cv. Zhongwan 6</strain>
    </source>
</reference>
<keyword evidence="4" id="KW-0519">Myristate</keyword>
<evidence type="ECO:0000256" key="4">
    <source>
        <dbReference type="ARBA" id="ARBA00022707"/>
    </source>
</evidence>
<feature type="binding site" evidence="11">
    <location>
        <position position="140"/>
    </location>
    <ligand>
        <name>GTP</name>
        <dbReference type="ChEBI" id="CHEBI:37565"/>
    </ligand>
</feature>
<protein>
    <submittedName>
        <fullName evidence="14">ADP-ribosylation factor 2</fullName>
    </submittedName>
</protein>
<feature type="binding site" evidence="11">
    <location>
        <begin position="198"/>
        <end position="201"/>
    </location>
    <ligand>
        <name>GTP</name>
        <dbReference type="ChEBI" id="CHEBI:37565"/>
    </ligand>
</feature>
<evidence type="ECO:0000256" key="6">
    <source>
        <dbReference type="ARBA" id="ARBA00022892"/>
    </source>
</evidence>
<feature type="binding site" evidence="12">
    <location>
        <position position="101"/>
    </location>
    <ligand>
        <name>Mg(2+)</name>
        <dbReference type="ChEBI" id="CHEBI:18420"/>
    </ligand>
</feature>
<evidence type="ECO:0000256" key="1">
    <source>
        <dbReference type="ARBA" id="ARBA00004555"/>
    </source>
</evidence>
<dbReference type="PRINTS" id="PR00328">
    <property type="entry name" value="SAR1GTPBP"/>
</dbReference>
<sequence length="256" mass="28689">MISIFCLWWLSVDDSEEDSPLEDPGLCVVVFDRIVLLALSILLSGLRTPVLLFGIITSSLTVGSRGTDTDMGQAFRKLFDTLFGNSQIRVLMVGLDNAGKTTILYKLQIGKVVTTIPTVGFNVEKVEYKNVDFTVWDTGGQGLHKLRPIWKHYFNNNDCLIYVVDSLDRERIDHAKEEFQITINEPSMLNIIILVFANKQDLKGAMTLTEVCEGLGLFEVRNRKWHIQGTCGLNGDGLFEGLDWLASTLKEKKAAE</sequence>
<keyword evidence="15" id="KW-1185">Reference proteome</keyword>
<dbReference type="PROSITE" id="PS51417">
    <property type="entry name" value="ARF"/>
    <property type="match status" value="1"/>
</dbReference>
<dbReference type="GO" id="GO:0046872">
    <property type="term" value="F:metal ion binding"/>
    <property type="evidence" value="ECO:0007669"/>
    <property type="project" value="UniProtKB-KW"/>
</dbReference>
<dbReference type="InterPro" id="IPR024156">
    <property type="entry name" value="Small_GTPase_ARF"/>
</dbReference>
<evidence type="ECO:0000256" key="8">
    <source>
        <dbReference type="ARBA" id="ARBA00023034"/>
    </source>
</evidence>
<evidence type="ECO:0000256" key="2">
    <source>
        <dbReference type="ARBA" id="ARBA00010290"/>
    </source>
</evidence>
<organism evidence="14 15">
    <name type="scientific">Pisum sativum</name>
    <name type="common">Garden pea</name>
    <name type="synonym">Lathyrus oleraceus</name>
    <dbReference type="NCBI Taxonomy" id="3888"/>
    <lineage>
        <taxon>Eukaryota</taxon>
        <taxon>Viridiplantae</taxon>
        <taxon>Streptophyta</taxon>
        <taxon>Embryophyta</taxon>
        <taxon>Tracheophyta</taxon>
        <taxon>Spermatophyta</taxon>
        <taxon>Magnoliopsida</taxon>
        <taxon>eudicotyledons</taxon>
        <taxon>Gunneridae</taxon>
        <taxon>Pentapetalae</taxon>
        <taxon>rosids</taxon>
        <taxon>fabids</taxon>
        <taxon>Fabales</taxon>
        <taxon>Fabaceae</taxon>
        <taxon>Papilionoideae</taxon>
        <taxon>50 kb inversion clade</taxon>
        <taxon>NPAAA clade</taxon>
        <taxon>Hologalegina</taxon>
        <taxon>IRL clade</taxon>
        <taxon>Fabeae</taxon>
        <taxon>Lathyrus</taxon>
    </lineage>
</organism>
<dbReference type="InterPro" id="IPR005225">
    <property type="entry name" value="Small_GTP-bd"/>
</dbReference>
<dbReference type="GO" id="GO:0016192">
    <property type="term" value="P:vesicle-mediated transport"/>
    <property type="evidence" value="ECO:0007669"/>
    <property type="project" value="UniProtKB-KW"/>
</dbReference>
<dbReference type="InterPro" id="IPR027417">
    <property type="entry name" value="P-loop_NTPase"/>
</dbReference>
<dbReference type="GO" id="GO:0005525">
    <property type="term" value="F:GTP binding"/>
    <property type="evidence" value="ECO:0007669"/>
    <property type="project" value="UniProtKB-KW"/>
</dbReference>
<dbReference type="AlphaFoldDB" id="A0A9D4YMZ0"/>
<dbReference type="SMART" id="SM00177">
    <property type="entry name" value="ARF"/>
    <property type="match status" value="1"/>
</dbReference>
<dbReference type="GO" id="GO:0003924">
    <property type="term" value="F:GTPase activity"/>
    <property type="evidence" value="ECO:0007669"/>
    <property type="project" value="InterPro"/>
</dbReference>
<comment type="similarity">
    <text evidence="2 13">Belongs to the small GTPase superfamily. Arf family.</text>
</comment>
<name>A0A9D4YMZ0_PEA</name>
<feature type="binding site" evidence="12">
    <location>
        <position position="118"/>
    </location>
    <ligand>
        <name>Mg(2+)</name>
        <dbReference type="ChEBI" id="CHEBI:18420"/>
    </ligand>
</feature>
<proteinExistence type="inferred from homology"/>